<reference evidence="1 2" key="1">
    <citation type="submission" date="2013-11" db="EMBL/GenBank/DDBJ databases">
        <title>The Genome Sequence of Phytophthora parasitica P10297.</title>
        <authorList>
            <consortium name="The Broad Institute Genomics Platform"/>
            <person name="Russ C."/>
            <person name="Tyler B."/>
            <person name="Panabieres F."/>
            <person name="Shan W."/>
            <person name="Tripathy S."/>
            <person name="Grunwald N."/>
            <person name="Machado M."/>
            <person name="Johnson C.S."/>
            <person name="Walker B."/>
            <person name="Young S.K."/>
            <person name="Zeng Q."/>
            <person name="Gargeya S."/>
            <person name="Fitzgerald M."/>
            <person name="Haas B."/>
            <person name="Abouelleil A."/>
            <person name="Allen A.W."/>
            <person name="Alvarado L."/>
            <person name="Arachchi H.M."/>
            <person name="Berlin A.M."/>
            <person name="Chapman S.B."/>
            <person name="Gainer-Dewar J."/>
            <person name="Goldberg J."/>
            <person name="Griggs A."/>
            <person name="Gujja S."/>
            <person name="Hansen M."/>
            <person name="Howarth C."/>
            <person name="Imamovic A."/>
            <person name="Ireland A."/>
            <person name="Larimer J."/>
            <person name="McCowan C."/>
            <person name="Murphy C."/>
            <person name="Pearson M."/>
            <person name="Poon T.W."/>
            <person name="Priest M."/>
            <person name="Roberts A."/>
            <person name="Saif S."/>
            <person name="Shea T."/>
            <person name="Sisk P."/>
            <person name="Sykes S."/>
            <person name="Wortman J."/>
            <person name="Nusbaum C."/>
            <person name="Birren B."/>
        </authorList>
    </citation>
    <scope>NUCLEOTIDE SEQUENCE [LARGE SCALE GENOMIC DNA]</scope>
    <source>
        <strain evidence="1 2">P10297</strain>
    </source>
</reference>
<dbReference type="Proteomes" id="UP000018948">
    <property type="component" value="Unassembled WGS sequence"/>
</dbReference>
<comment type="caution">
    <text evidence="1">The sequence shown here is derived from an EMBL/GenBank/DDBJ whole genome shotgun (WGS) entry which is preliminary data.</text>
</comment>
<gene>
    <name evidence="1" type="ORF">F442_02300</name>
</gene>
<organism evidence="1 2">
    <name type="scientific">Phytophthora nicotianae P10297</name>
    <dbReference type="NCBI Taxonomy" id="1317064"/>
    <lineage>
        <taxon>Eukaryota</taxon>
        <taxon>Sar</taxon>
        <taxon>Stramenopiles</taxon>
        <taxon>Oomycota</taxon>
        <taxon>Peronosporomycetes</taxon>
        <taxon>Peronosporales</taxon>
        <taxon>Peronosporaceae</taxon>
        <taxon>Phytophthora</taxon>
    </lineage>
</organism>
<evidence type="ECO:0000313" key="2">
    <source>
        <dbReference type="Proteomes" id="UP000018948"/>
    </source>
</evidence>
<dbReference type="EMBL" id="ANIY01000481">
    <property type="protein sequence ID" value="ETP52733.1"/>
    <property type="molecule type" value="Genomic_DNA"/>
</dbReference>
<sequence length="141" mass="15736">MSILYSNKQHSQYTPVHIADHPEHIPDHPDRNYSLPRTVLPHRIASVTHGHHAFIKRYAGAEPIAAKKGILKILDNRADLEGSIATGALQIVVIEVEVPRNVFKTVSAEKLAEGASRQRTLCPRDPMARKAFMVRLQCSCN</sequence>
<accession>W2ZZN3</accession>
<protein>
    <submittedName>
        <fullName evidence="1">Uncharacterized protein</fullName>
    </submittedName>
</protein>
<evidence type="ECO:0000313" key="1">
    <source>
        <dbReference type="EMBL" id="ETP52733.1"/>
    </source>
</evidence>
<proteinExistence type="predicted"/>
<name>W2ZZN3_PHYNI</name>
<dbReference type="AlphaFoldDB" id="W2ZZN3"/>